<dbReference type="Pfam" id="PF12841">
    <property type="entry name" value="YvrJ"/>
    <property type="match status" value="1"/>
</dbReference>
<comment type="caution">
    <text evidence="2">The sequence shown here is derived from an EMBL/GenBank/DDBJ whole genome shotgun (WGS) entry which is preliminary data.</text>
</comment>
<feature type="transmembrane region" description="Helical" evidence="1">
    <location>
        <begin position="12"/>
        <end position="29"/>
    </location>
</feature>
<name>X1FSQ4_9ZZZZ</name>
<proteinExistence type="predicted"/>
<evidence type="ECO:0000313" key="2">
    <source>
        <dbReference type="EMBL" id="GAH48706.1"/>
    </source>
</evidence>
<dbReference type="EMBL" id="BARU01020380">
    <property type="protein sequence ID" value="GAH48706.1"/>
    <property type="molecule type" value="Genomic_DNA"/>
</dbReference>
<protein>
    <recommendedName>
        <fullName evidence="3">YvrJ family protein</fullName>
    </recommendedName>
</protein>
<organism evidence="2">
    <name type="scientific">marine sediment metagenome</name>
    <dbReference type="NCBI Taxonomy" id="412755"/>
    <lineage>
        <taxon>unclassified sequences</taxon>
        <taxon>metagenomes</taxon>
        <taxon>ecological metagenomes</taxon>
    </lineage>
</organism>
<accession>X1FSQ4</accession>
<keyword evidence="1" id="KW-0812">Transmembrane</keyword>
<sequence length="46" mass="5253">MVNGLENLLDWVANQGFAIAVAVYLLVRLEQKLDKLIDLVERVIEK</sequence>
<dbReference type="InterPro" id="IPR024419">
    <property type="entry name" value="YvrJ"/>
</dbReference>
<keyword evidence="1" id="KW-0472">Membrane</keyword>
<gene>
    <name evidence="2" type="ORF">S03H2_33488</name>
</gene>
<evidence type="ECO:0000256" key="1">
    <source>
        <dbReference type="SAM" id="Phobius"/>
    </source>
</evidence>
<keyword evidence="1" id="KW-1133">Transmembrane helix</keyword>
<evidence type="ECO:0008006" key="3">
    <source>
        <dbReference type="Google" id="ProtNLM"/>
    </source>
</evidence>
<reference evidence="2" key="1">
    <citation type="journal article" date="2014" name="Front. Microbiol.">
        <title>High frequency of phylogenetically diverse reductive dehalogenase-homologous genes in deep subseafloor sedimentary metagenomes.</title>
        <authorList>
            <person name="Kawai M."/>
            <person name="Futagami T."/>
            <person name="Toyoda A."/>
            <person name="Takaki Y."/>
            <person name="Nishi S."/>
            <person name="Hori S."/>
            <person name="Arai W."/>
            <person name="Tsubouchi T."/>
            <person name="Morono Y."/>
            <person name="Uchiyama I."/>
            <person name="Ito T."/>
            <person name="Fujiyama A."/>
            <person name="Inagaki F."/>
            <person name="Takami H."/>
        </authorList>
    </citation>
    <scope>NUCLEOTIDE SEQUENCE</scope>
    <source>
        <strain evidence="2">Expedition CK06-06</strain>
    </source>
</reference>
<dbReference type="AlphaFoldDB" id="X1FSQ4"/>